<dbReference type="OrthoDB" id="5526340at2"/>
<evidence type="ECO:0000256" key="3">
    <source>
        <dbReference type="ARBA" id="ARBA00023125"/>
    </source>
</evidence>
<keyword evidence="2" id="KW-0805">Transcription regulation</keyword>
<dbReference type="PROSITE" id="PS50931">
    <property type="entry name" value="HTH_LYSR"/>
    <property type="match status" value="1"/>
</dbReference>
<dbReference type="AlphaFoldDB" id="A0A0R0CH72"/>
<dbReference type="Pfam" id="PF00126">
    <property type="entry name" value="HTH_1"/>
    <property type="match status" value="1"/>
</dbReference>
<protein>
    <recommendedName>
        <fullName evidence="5">HTH lysR-type domain-containing protein</fullName>
    </recommendedName>
</protein>
<dbReference type="SUPFAM" id="SSF53850">
    <property type="entry name" value="Periplasmic binding protein-like II"/>
    <property type="match status" value="1"/>
</dbReference>
<dbReference type="InterPro" id="IPR036390">
    <property type="entry name" value="WH_DNA-bd_sf"/>
</dbReference>
<comment type="similarity">
    <text evidence="1">Belongs to the LysR transcriptional regulatory family.</text>
</comment>
<dbReference type="InterPro" id="IPR058163">
    <property type="entry name" value="LysR-type_TF_proteobact-type"/>
</dbReference>
<evidence type="ECO:0000313" key="6">
    <source>
        <dbReference type="EMBL" id="KRG68901.1"/>
    </source>
</evidence>
<dbReference type="Gene3D" id="1.10.10.10">
    <property type="entry name" value="Winged helix-like DNA-binding domain superfamily/Winged helix DNA-binding domain"/>
    <property type="match status" value="1"/>
</dbReference>
<dbReference type="EMBL" id="LDJL01000011">
    <property type="protein sequence ID" value="KRG68901.1"/>
    <property type="molecule type" value="Genomic_DNA"/>
</dbReference>
<dbReference type="PANTHER" id="PTHR30537:SF74">
    <property type="entry name" value="HTH-TYPE TRANSCRIPTIONAL REGULATOR TRPI"/>
    <property type="match status" value="1"/>
</dbReference>
<dbReference type="SUPFAM" id="SSF46785">
    <property type="entry name" value="Winged helix' DNA-binding domain"/>
    <property type="match status" value="1"/>
</dbReference>
<dbReference type="GO" id="GO:0003700">
    <property type="term" value="F:DNA-binding transcription factor activity"/>
    <property type="evidence" value="ECO:0007669"/>
    <property type="project" value="InterPro"/>
</dbReference>
<dbReference type="GO" id="GO:0043565">
    <property type="term" value="F:sequence-specific DNA binding"/>
    <property type="evidence" value="ECO:0007669"/>
    <property type="project" value="TreeGrafter"/>
</dbReference>
<dbReference type="STRING" id="344882.ABB29_10540"/>
<keyword evidence="3" id="KW-0238">DNA-binding</keyword>
<sequence length="305" mass="32819">MSRPLPSLNALRAFEAAARLQSVSLAAAELHVTHGAISRQVKLLEQELGLALFTRHGRGLALTSAGVQLRDASSAAFNQLQQAIAGLRPASGKRALVLGCPSSLLARWLIPRLGQLEQDLPGLPLHLVALETDLSSAHQDLDAALFLGQSPYPVGWDIHELAVETIGPVLAPELAERLHLDTSTPQALCSPALLHTTSRPQAWPSWAAGNGLDPDDFNMGNGFPHLYHLLEAASAGLGIAIAPRQLVQDELDNRRLLAPWGFTDTDGRWVLAARAAHRDRRIPALATWLSGQLQQPFRLGPDHPA</sequence>
<evidence type="ECO:0000259" key="5">
    <source>
        <dbReference type="PROSITE" id="PS50931"/>
    </source>
</evidence>
<dbReference type="Pfam" id="PF03466">
    <property type="entry name" value="LysR_substrate"/>
    <property type="match status" value="1"/>
</dbReference>
<gene>
    <name evidence="6" type="ORF">ABB29_10540</name>
</gene>
<dbReference type="Proteomes" id="UP000052052">
    <property type="component" value="Unassembled WGS sequence"/>
</dbReference>
<accession>A0A0R0CH72</accession>
<dbReference type="PANTHER" id="PTHR30537">
    <property type="entry name" value="HTH-TYPE TRANSCRIPTIONAL REGULATOR"/>
    <property type="match status" value="1"/>
</dbReference>
<comment type="caution">
    <text evidence="6">The sequence shown here is derived from an EMBL/GenBank/DDBJ whole genome shotgun (WGS) entry which is preliminary data.</text>
</comment>
<keyword evidence="4" id="KW-0804">Transcription</keyword>
<dbReference type="InterPro" id="IPR000847">
    <property type="entry name" value="LysR_HTH_N"/>
</dbReference>
<name>A0A0R0CH72_9GAMM</name>
<dbReference type="FunFam" id="1.10.10.10:FF:000038">
    <property type="entry name" value="Glycine cleavage system transcriptional activator"/>
    <property type="match status" value="1"/>
</dbReference>
<organism evidence="6 7">
    <name type="scientific">Pseudoxanthomonas dokdonensis</name>
    <dbReference type="NCBI Taxonomy" id="344882"/>
    <lineage>
        <taxon>Bacteria</taxon>
        <taxon>Pseudomonadati</taxon>
        <taxon>Pseudomonadota</taxon>
        <taxon>Gammaproteobacteria</taxon>
        <taxon>Lysobacterales</taxon>
        <taxon>Lysobacteraceae</taxon>
        <taxon>Pseudoxanthomonas</taxon>
    </lineage>
</organism>
<feature type="domain" description="HTH lysR-type" evidence="5">
    <location>
        <begin position="6"/>
        <end position="63"/>
    </location>
</feature>
<dbReference type="InterPro" id="IPR005119">
    <property type="entry name" value="LysR_subst-bd"/>
</dbReference>
<keyword evidence="7" id="KW-1185">Reference proteome</keyword>
<evidence type="ECO:0000256" key="4">
    <source>
        <dbReference type="ARBA" id="ARBA00023163"/>
    </source>
</evidence>
<dbReference type="FunFam" id="3.40.190.10:FF:000017">
    <property type="entry name" value="Glycine cleavage system transcriptional activator"/>
    <property type="match status" value="1"/>
</dbReference>
<evidence type="ECO:0000256" key="2">
    <source>
        <dbReference type="ARBA" id="ARBA00023015"/>
    </source>
</evidence>
<dbReference type="PATRIC" id="fig|344882.3.peg.479"/>
<proteinExistence type="inferred from homology"/>
<dbReference type="InterPro" id="IPR036388">
    <property type="entry name" value="WH-like_DNA-bd_sf"/>
</dbReference>
<evidence type="ECO:0000256" key="1">
    <source>
        <dbReference type="ARBA" id="ARBA00009437"/>
    </source>
</evidence>
<dbReference type="PRINTS" id="PR00039">
    <property type="entry name" value="HTHLYSR"/>
</dbReference>
<reference evidence="6 7" key="1">
    <citation type="submission" date="2015-05" db="EMBL/GenBank/DDBJ databases">
        <title>Genome sequencing and analysis of members of genus Stenotrophomonas.</title>
        <authorList>
            <person name="Patil P.P."/>
            <person name="Midha S."/>
            <person name="Patil P.B."/>
        </authorList>
    </citation>
    <scope>NUCLEOTIDE SEQUENCE [LARGE SCALE GENOMIC DNA]</scope>
    <source>
        <strain evidence="6 7">DSM 21858</strain>
    </source>
</reference>
<evidence type="ECO:0000313" key="7">
    <source>
        <dbReference type="Proteomes" id="UP000052052"/>
    </source>
</evidence>
<dbReference type="GO" id="GO:0006351">
    <property type="term" value="P:DNA-templated transcription"/>
    <property type="evidence" value="ECO:0007669"/>
    <property type="project" value="TreeGrafter"/>
</dbReference>
<dbReference type="RefSeq" id="WP_057658811.1">
    <property type="nucleotide sequence ID" value="NZ_LDJL01000011.1"/>
</dbReference>
<dbReference type="Gene3D" id="3.40.190.10">
    <property type="entry name" value="Periplasmic binding protein-like II"/>
    <property type="match status" value="2"/>
</dbReference>